<dbReference type="GO" id="GO:1902670">
    <property type="term" value="F:carbon dioxide binding"/>
    <property type="evidence" value="ECO:0007669"/>
    <property type="project" value="TreeGrafter"/>
</dbReference>
<dbReference type="NCBIfam" id="TIGR00074">
    <property type="entry name" value="hypC_hupF"/>
    <property type="match status" value="1"/>
</dbReference>
<sequence>MCLAVPGKIINIEGDDALTKQAKVNFGGIVKNINLAYVPEAKVGEYVIVHVGFALSKVDEEEALKVFEYLKEIGELEELEDNAVKKEIPDF</sequence>
<dbReference type="SUPFAM" id="SSF159127">
    <property type="entry name" value="HupF/HypC-like"/>
    <property type="match status" value="1"/>
</dbReference>
<dbReference type="Pfam" id="PF01455">
    <property type="entry name" value="HupF_HypC"/>
    <property type="match status" value="1"/>
</dbReference>
<name>A0A3B1CZG7_9ZZZZ</name>
<dbReference type="InterPro" id="IPR019812">
    <property type="entry name" value="Hydgase_assmbl_chp_CS"/>
</dbReference>
<proteinExistence type="inferred from homology"/>
<dbReference type="PANTHER" id="PTHR35177">
    <property type="entry name" value="HYDROGENASE MATURATION FACTOR HYBG"/>
    <property type="match status" value="1"/>
</dbReference>
<comment type="similarity">
    <text evidence="1">Belongs to the HupF/HypC family.</text>
</comment>
<dbReference type="GO" id="GO:0005506">
    <property type="term" value="F:iron ion binding"/>
    <property type="evidence" value="ECO:0007669"/>
    <property type="project" value="TreeGrafter"/>
</dbReference>
<dbReference type="Gene3D" id="2.30.30.140">
    <property type="match status" value="1"/>
</dbReference>
<dbReference type="PANTHER" id="PTHR35177:SF2">
    <property type="entry name" value="HYDROGENASE MATURATION FACTOR HYBG"/>
    <property type="match status" value="1"/>
</dbReference>
<dbReference type="EMBL" id="UOGJ01000039">
    <property type="protein sequence ID" value="VAX35249.1"/>
    <property type="molecule type" value="Genomic_DNA"/>
</dbReference>
<dbReference type="PRINTS" id="PR00445">
    <property type="entry name" value="HUPFHYPC"/>
</dbReference>
<dbReference type="FunFam" id="2.30.30.140:FF:000022">
    <property type="entry name" value="Hydrogenase assembly chaperone HybG"/>
    <property type="match status" value="1"/>
</dbReference>
<evidence type="ECO:0000256" key="1">
    <source>
        <dbReference type="ARBA" id="ARBA00006018"/>
    </source>
</evidence>
<evidence type="ECO:0000313" key="2">
    <source>
        <dbReference type="EMBL" id="VAX35249.1"/>
    </source>
</evidence>
<accession>A0A3B1CZG7</accession>
<dbReference type="GO" id="GO:0051604">
    <property type="term" value="P:protein maturation"/>
    <property type="evidence" value="ECO:0007669"/>
    <property type="project" value="TreeGrafter"/>
</dbReference>
<organism evidence="2">
    <name type="scientific">hydrothermal vent metagenome</name>
    <dbReference type="NCBI Taxonomy" id="652676"/>
    <lineage>
        <taxon>unclassified sequences</taxon>
        <taxon>metagenomes</taxon>
        <taxon>ecological metagenomes</taxon>
    </lineage>
</organism>
<dbReference type="InterPro" id="IPR001109">
    <property type="entry name" value="Hydrogenase_HupF/HypC"/>
</dbReference>
<reference evidence="2" key="1">
    <citation type="submission" date="2018-06" db="EMBL/GenBank/DDBJ databases">
        <authorList>
            <person name="Zhirakovskaya E."/>
        </authorList>
    </citation>
    <scope>NUCLEOTIDE SEQUENCE</scope>
</reference>
<dbReference type="AlphaFoldDB" id="A0A3B1CZG7"/>
<dbReference type="PROSITE" id="PS01097">
    <property type="entry name" value="HUPF_HYPC"/>
    <property type="match status" value="1"/>
</dbReference>
<protein>
    <submittedName>
        <fullName evidence="2">[NiFe] hydrogenase metallocenter assembly protein HypC</fullName>
    </submittedName>
</protein>
<gene>
    <name evidence="2" type="ORF">MNBD_UNCLBAC01-1707</name>
</gene>